<accession>A0AAN8WWZ2</accession>
<keyword evidence="4 6" id="KW-0472">Membrane</keyword>
<dbReference type="InterPro" id="IPR020846">
    <property type="entry name" value="MFS_dom"/>
</dbReference>
<name>A0AAN8WWZ2_HALRR</name>
<dbReference type="InterPro" id="IPR005828">
    <property type="entry name" value="MFS_sugar_transport-like"/>
</dbReference>
<dbReference type="GO" id="GO:0022857">
    <property type="term" value="F:transmembrane transporter activity"/>
    <property type="evidence" value="ECO:0007669"/>
    <property type="project" value="InterPro"/>
</dbReference>
<feature type="region of interest" description="Disordered" evidence="5">
    <location>
        <begin position="1"/>
        <end position="38"/>
    </location>
</feature>
<feature type="domain" description="Major facilitator superfamily (MFS) profile" evidence="7">
    <location>
        <begin position="54"/>
        <end position="430"/>
    </location>
</feature>
<comment type="subcellular location">
    <subcellularLocation>
        <location evidence="1">Membrane</location>
        <topology evidence="1">Multi-pass membrane protein</topology>
    </subcellularLocation>
</comment>
<keyword evidence="3 6" id="KW-1133">Transmembrane helix</keyword>
<evidence type="ECO:0000256" key="5">
    <source>
        <dbReference type="SAM" id="MobiDB-lite"/>
    </source>
</evidence>
<dbReference type="EMBL" id="JAXCGZ010011977">
    <property type="protein sequence ID" value="KAK7073890.1"/>
    <property type="molecule type" value="Genomic_DNA"/>
</dbReference>
<dbReference type="InterPro" id="IPR036259">
    <property type="entry name" value="MFS_trans_sf"/>
</dbReference>
<dbReference type="GO" id="GO:0016020">
    <property type="term" value="C:membrane"/>
    <property type="evidence" value="ECO:0007669"/>
    <property type="project" value="UniProtKB-SubCell"/>
</dbReference>
<evidence type="ECO:0000313" key="8">
    <source>
        <dbReference type="EMBL" id="KAK7073890.1"/>
    </source>
</evidence>
<dbReference type="InterPro" id="IPR005829">
    <property type="entry name" value="Sugar_transporter_CS"/>
</dbReference>
<dbReference type="InterPro" id="IPR050549">
    <property type="entry name" value="MFS_Trehalose_Transporter"/>
</dbReference>
<feature type="non-terminal residue" evidence="8">
    <location>
        <position position="430"/>
    </location>
</feature>
<feature type="transmembrane region" description="Helical" evidence="6">
    <location>
        <begin position="385"/>
        <end position="404"/>
    </location>
</feature>
<gene>
    <name evidence="8" type="ORF">SK128_011750</name>
</gene>
<evidence type="ECO:0000256" key="3">
    <source>
        <dbReference type="ARBA" id="ARBA00022989"/>
    </source>
</evidence>
<dbReference type="PROSITE" id="PS00217">
    <property type="entry name" value="SUGAR_TRANSPORT_2"/>
    <property type="match status" value="1"/>
</dbReference>
<keyword evidence="2 6" id="KW-0812">Transmembrane</keyword>
<feature type="transmembrane region" description="Helical" evidence="6">
    <location>
        <begin position="157"/>
        <end position="175"/>
    </location>
</feature>
<dbReference type="Proteomes" id="UP001381693">
    <property type="component" value="Unassembled WGS sequence"/>
</dbReference>
<comment type="caution">
    <text evidence="8">The sequence shown here is derived from an EMBL/GenBank/DDBJ whole genome shotgun (WGS) entry which is preliminary data.</text>
</comment>
<reference evidence="8 9" key="1">
    <citation type="submission" date="2023-11" db="EMBL/GenBank/DDBJ databases">
        <title>Halocaridina rubra genome assembly.</title>
        <authorList>
            <person name="Smith C."/>
        </authorList>
    </citation>
    <scope>NUCLEOTIDE SEQUENCE [LARGE SCALE GENOMIC DNA]</scope>
    <source>
        <strain evidence="8">EP-1</strain>
        <tissue evidence="8">Whole</tissue>
    </source>
</reference>
<dbReference type="PANTHER" id="PTHR48021:SF1">
    <property type="entry name" value="GH07001P-RELATED"/>
    <property type="match status" value="1"/>
</dbReference>
<feature type="compositionally biased region" description="Basic and acidic residues" evidence="5">
    <location>
        <begin position="1"/>
        <end position="11"/>
    </location>
</feature>
<protein>
    <recommendedName>
        <fullName evidence="7">Major facilitator superfamily (MFS) profile domain-containing protein</fullName>
    </recommendedName>
</protein>
<sequence length="430" mass="46810">MASDMQERVSLYEEEPPTGNSSQESSRPKGLIRAKKEEEPRAEYRRRLCKQICIVVMGALGHFCLGTVLTWPSPALADLGTHNETLTGTELSLTETEKDVTGSLASLGSLFGSYIAGWFVSKLGRRRSLQLNALPFISGWLMTGLAPSAPVLLLGRFLLGIGVGLSTVAGTAYIMEVADAKFRGTMSIVPSLIIVIGGQVYTCSWHCIALASPLSSVFGTRNVPTTRFFPLTRISSFLVIKHRRAEAAVVLKQLRGNYADIDEEIDDLERRNRTTGGEDSGYRALLKANIIKRMGVVIALFLFKQLSGNYVLIVQTGRVLEATGTPFRPATAASIAVGMRLAGTTTAFFLIDRIGRKYCLVTSHAVNAISLTILGVYVYSSDGSLPWVPMVCVSVSLFIADLGLHPVPYMLAAEYFPTNVRIQVRPMSVH</sequence>
<dbReference type="Gene3D" id="1.20.1250.20">
    <property type="entry name" value="MFS general substrate transporter like domains"/>
    <property type="match status" value="1"/>
</dbReference>
<feature type="transmembrane region" description="Helical" evidence="6">
    <location>
        <begin position="52"/>
        <end position="71"/>
    </location>
</feature>
<evidence type="ECO:0000256" key="6">
    <source>
        <dbReference type="SAM" id="Phobius"/>
    </source>
</evidence>
<dbReference type="AlphaFoldDB" id="A0AAN8WWZ2"/>
<evidence type="ECO:0000256" key="1">
    <source>
        <dbReference type="ARBA" id="ARBA00004141"/>
    </source>
</evidence>
<evidence type="ECO:0000256" key="2">
    <source>
        <dbReference type="ARBA" id="ARBA00022692"/>
    </source>
</evidence>
<feature type="transmembrane region" description="Helical" evidence="6">
    <location>
        <begin position="100"/>
        <end position="121"/>
    </location>
</feature>
<evidence type="ECO:0000256" key="4">
    <source>
        <dbReference type="ARBA" id="ARBA00023136"/>
    </source>
</evidence>
<dbReference type="SUPFAM" id="SSF103473">
    <property type="entry name" value="MFS general substrate transporter"/>
    <property type="match status" value="1"/>
</dbReference>
<organism evidence="8 9">
    <name type="scientific">Halocaridina rubra</name>
    <name type="common">Hawaiian red shrimp</name>
    <dbReference type="NCBI Taxonomy" id="373956"/>
    <lineage>
        <taxon>Eukaryota</taxon>
        <taxon>Metazoa</taxon>
        <taxon>Ecdysozoa</taxon>
        <taxon>Arthropoda</taxon>
        <taxon>Crustacea</taxon>
        <taxon>Multicrustacea</taxon>
        <taxon>Malacostraca</taxon>
        <taxon>Eumalacostraca</taxon>
        <taxon>Eucarida</taxon>
        <taxon>Decapoda</taxon>
        <taxon>Pleocyemata</taxon>
        <taxon>Caridea</taxon>
        <taxon>Atyoidea</taxon>
        <taxon>Atyidae</taxon>
        <taxon>Halocaridina</taxon>
    </lineage>
</organism>
<dbReference type="PROSITE" id="PS00216">
    <property type="entry name" value="SUGAR_TRANSPORT_1"/>
    <property type="match status" value="1"/>
</dbReference>
<dbReference type="PROSITE" id="PS50850">
    <property type="entry name" value="MFS"/>
    <property type="match status" value="1"/>
</dbReference>
<proteinExistence type="predicted"/>
<evidence type="ECO:0000259" key="7">
    <source>
        <dbReference type="PROSITE" id="PS50850"/>
    </source>
</evidence>
<keyword evidence="9" id="KW-1185">Reference proteome</keyword>
<feature type="transmembrane region" description="Helical" evidence="6">
    <location>
        <begin position="333"/>
        <end position="351"/>
    </location>
</feature>
<dbReference type="PANTHER" id="PTHR48021">
    <property type="match status" value="1"/>
</dbReference>
<feature type="transmembrane region" description="Helical" evidence="6">
    <location>
        <begin position="358"/>
        <end position="379"/>
    </location>
</feature>
<dbReference type="Pfam" id="PF00083">
    <property type="entry name" value="Sugar_tr"/>
    <property type="match status" value="1"/>
</dbReference>
<feature type="transmembrane region" description="Helical" evidence="6">
    <location>
        <begin position="294"/>
        <end position="313"/>
    </location>
</feature>
<evidence type="ECO:0000313" key="9">
    <source>
        <dbReference type="Proteomes" id="UP001381693"/>
    </source>
</evidence>